<dbReference type="PROSITE" id="PS00662">
    <property type="entry name" value="T2SP_E"/>
    <property type="match status" value="1"/>
</dbReference>
<comment type="similarity">
    <text evidence="1">Belongs to the GSP E family.</text>
</comment>
<sequence>MHIEKENIRSWFDKLVTFAAEKKASDIFINANLPVAVKLDGELNYLPKALMDEEDVYNLIQEITRPEAYQEFMDNYELNVMVEVPDVTYLRVNVYMQRNLPGLVLRLIPAIIPSLDDLDLPQPHVLRDLSMVKRGLVIIVGATGNGKSTTLAAMVDHRNQNSQNHIITVEDPIEFMHQSKKSVVIQREVGVDTKSYGAALKSSLREAPDVILIGEIRDVETMGYAMQFAETGHLCLATLHATNSVQALERIYNFFPLDQREKLQMDLAENLKCLVTQRLLPRKGGGRVVAMEMMMNTPYISQLITEGQIDKIHEVLERGEATKGVFSFDRCIFDLYEKDVIEFDQALQYVHSANDFRIKVRTQSKRRLPEELQSAGDTYSVQSDDSLEHELLMKAREARKASRGS</sequence>
<dbReference type="InterPro" id="IPR001482">
    <property type="entry name" value="T2SS/T4SS_dom"/>
</dbReference>
<keyword evidence="4" id="KW-1185">Reference proteome</keyword>
<dbReference type="CDD" id="cd01131">
    <property type="entry name" value="PilT"/>
    <property type="match status" value="1"/>
</dbReference>
<dbReference type="EMBL" id="UHIC01000001">
    <property type="protein sequence ID" value="SUO95640.1"/>
    <property type="molecule type" value="Genomic_DNA"/>
</dbReference>
<dbReference type="PANTHER" id="PTHR30486:SF12">
    <property type="entry name" value="TYPE IV PILUS ATPASE PILU"/>
    <property type="match status" value="1"/>
</dbReference>
<dbReference type="PANTHER" id="PTHR30486">
    <property type="entry name" value="TWITCHING MOTILITY PROTEIN PILT"/>
    <property type="match status" value="1"/>
</dbReference>
<evidence type="ECO:0000313" key="3">
    <source>
        <dbReference type="EMBL" id="SUO95640.1"/>
    </source>
</evidence>
<reference evidence="3 4" key="1">
    <citation type="submission" date="2018-06" db="EMBL/GenBank/DDBJ databases">
        <authorList>
            <consortium name="Pathogen Informatics"/>
            <person name="Doyle S."/>
        </authorList>
    </citation>
    <scope>NUCLEOTIDE SEQUENCE [LARGE SCALE GENOMIC DNA]</scope>
    <source>
        <strain evidence="3 4">NCTC13337</strain>
    </source>
</reference>
<dbReference type="AlphaFoldDB" id="A0A380MST0"/>
<dbReference type="GO" id="GO:0016887">
    <property type="term" value="F:ATP hydrolysis activity"/>
    <property type="evidence" value="ECO:0007669"/>
    <property type="project" value="InterPro"/>
</dbReference>
<dbReference type="OrthoDB" id="9804785at2"/>
<dbReference type="Proteomes" id="UP000254601">
    <property type="component" value="Unassembled WGS sequence"/>
</dbReference>
<dbReference type="GO" id="GO:0005524">
    <property type="term" value="F:ATP binding"/>
    <property type="evidence" value="ECO:0007669"/>
    <property type="project" value="InterPro"/>
</dbReference>
<dbReference type="InterPro" id="IPR027417">
    <property type="entry name" value="P-loop_NTPase"/>
</dbReference>
<evidence type="ECO:0000313" key="4">
    <source>
        <dbReference type="Proteomes" id="UP000254601"/>
    </source>
</evidence>
<gene>
    <name evidence="3" type="primary">pilT_2</name>
    <name evidence="3" type="ORF">NCTC13337_01514</name>
</gene>
<protein>
    <submittedName>
        <fullName evidence="3">Twitching mobility protein</fullName>
    </submittedName>
</protein>
<evidence type="ECO:0000256" key="1">
    <source>
        <dbReference type="ARBA" id="ARBA00006611"/>
    </source>
</evidence>
<dbReference type="NCBIfam" id="TIGR01420">
    <property type="entry name" value="pilT_fam"/>
    <property type="match status" value="1"/>
</dbReference>
<dbReference type="Gene3D" id="3.30.450.90">
    <property type="match status" value="1"/>
</dbReference>
<proteinExistence type="inferred from homology"/>
<dbReference type="InterPro" id="IPR050921">
    <property type="entry name" value="T4SS_GSP_E_ATPase"/>
</dbReference>
<dbReference type="Pfam" id="PF00437">
    <property type="entry name" value="T2SSE"/>
    <property type="match status" value="1"/>
</dbReference>
<name>A0A380MST0_9GAMM</name>
<evidence type="ECO:0000259" key="2">
    <source>
        <dbReference type="PROSITE" id="PS00662"/>
    </source>
</evidence>
<feature type="domain" description="Bacterial type II secretion system protein E" evidence="2">
    <location>
        <begin position="204"/>
        <end position="218"/>
    </location>
</feature>
<dbReference type="RefSeq" id="WP_072576404.1">
    <property type="nucleotide sequence ID" value="NZ_LWHB01000068.1"/>
</dbReference>
<dbReference type="Gene3D" id="3.40.50.300">
    <property type="entry name" value="P-loop containing nucleotide triphosphate hydrolases"/>
    <property type="match status" value="1"/>
</dbReference>
<accession>A0A380MST0</accession>
<dbReference type="InterPro" id="IPR006321">
    <property type="entry name" value="PilT/PilU"/>
</dbReference>
<dbReference type="SUPFAM" id="SSF52540">
    <property type="entry name" value="P-loop containing nucleoside triphosphate hydrolases"/>
    <property type="match status" value="1"/>
</dbReference>
<organism evidence="3 4">
    <name type="scientific">Suttonella ornithocola</name>
    <dbReference type="NCBI Taxonomy" id="279832"/>
    <lineage>
        <taxon>Bacteria</taxon>
        <taxon>Pseudomonadati</taxon>
        <taxon>Pseudomonadota</taxon>
        <taxon>Gammaproteobacteria</taxon>
        <taxon>Cardiobacteriales</taxon>
        <taxon>Cardiobacteriaceae</taxon>
        <taxon>Suttonella</taxon>
    </lineage>
</organism>